<dbReference type="Pfam" id="PF04982">
    <property type="entry name" value="TM_HPP"/>
    <property type="match status" value="1"/>
</dbReference>
<dbReference type="InterPro" id="IPR007065">
    <property type="entry name" value="HPP"/>
</dbReference>
<dbReference type="AlphaFoldDB" id="A0A0N9I7H7"/>
<sequence>MALIGAEAVLTDQPLLFPSLGPTAFLLFTRPTHATASPRNTLLGHLIGVLAGVLGLVAFGQWHSGPSITHMTFAGAGASTLALALTCGAMTLFGLPHPPAGATTLIISLGVLHTPPQLVLIMCSVLVLTVFGGVINRLTGTRYPLWRAQDG</sequence>
<feature type="transmembrane region" description="Helical" evidence="1">
    <location>
        <begin position="72"/>
        <end position="95"/>
    </location>
</feature>
<name>A0A0N9I7H7_9PSEU</name>
<evidence type="ECO:0000313" key="3">
    <source>
        <dbReference type="EMBL" id="ALG14869.1"/>
    </source>
</evidence>
<keyword evidence="1" id="KW-0472">Membrane</keyword>
<feature type="domain" description="HPP transmembrane region" evidence="2">
    <location>
        <begin position="8"/>
        <end position="144"/>
    </location>
</feature>
<feature type="transmembrane region" description="Helical" evidence="1">
    <location>
        <begin position="42"/>
        <end position="60"/>
    </location>
</feature>
<evidence type="ECO:0000259" key="2">
    <source>
        <dbReference type="Pfam" id="PF04982"/>
    </source>
</evidence>
<dbReference type="KEGG" id="kphy:AOZ06_18325"/>
<dbReference type="STRING" id="860235.AOZ06_18325"/>
<dbReference type="PANTHER" id="PTHR33741">
    <property type="entry name" value="TRANSMEMBRANE PROTEIN DDB_G0269096-RELATED"/>
    <property type="match status" value="1"/>
</dbReference>
<dbReference type="OrthoDB" id="9811720at2"/>
<organism evidence="3 4">
    <name type="scientific">Kibdelosporangium phytohabitans</name>
    <dbReference type="NCBI Taxonomy" id="860235"/>
    <lineage>
        <taxon>Bacteria</taxon>
        <taxon>Bacillati</taxon>
        <taxon>Actinomycetota</taxon>
        <taxon>Actinomycetes</taxon>
        <taxon>Pseudonocardiales</taxon>
        <taxon>Pseudonocardiaceae</taxon>
        <taxon>Kibdelosporangium</taxon>
    </lineage>
</organism>
<dbReference type="PANTHER" id="PTHR33741:SF5">
    <property type="entry name" value="TRANSMEMBRANE PROTEIN DDB_G0269096-RELATED"/>
    <property type="match status" value="1"/>
</dbReference>
<dbReference type="InterPro" id="IPR058581">
    <property type="entry name" value="TM_HPP"/>
</dbReference>
<keyword evidence="1" id="KW-1133">Transmembrane helix</keyword>
<accession>A0A0N9I7H7</accession>
<evidence type="ECO:0000313" key="4">
    <source>
        <dbReference type="Proteomes" id="UP000063699"/>
    </source>
</evidence>
<keyword evidence="1" id="KW-0812">Transmembrane</keyword>
<proteinExistence type="predicted"/>
<dbReference type="Proteomes" id="UP000063699">
    <property type="component" value="Chromosome"/>
</dbReference>
<feature type="transmembrane region" description="Helical" evidence="1">
    <location>
        <begin position="115"/>
        <end position="135"/>
    </location>
</feature>
<protein>
    <recommendedName>
        <fullName evidence="2">HPP transmembrane region domain-containing protein</fullName>
    </recommendedName>
</protein>
<gene>
    <name evidence="3" type="ORF">AOZ06_18325</name>
</gene>
<keyword evidence="4" id="KW-1185">Reference proteome</keyword>
<evidence type="ECO:0000256" key="1">
    <source>
        <dbReference type="SAM" id="Phobius"/>
    </source>
</evidence>
<reference evidence="3 4" key="1">
    <citation type="submission" date="2015-07" db="EMBL/GenBank/DDBJ databases">
        <title>Genome sequencing of Kibdelosporangium phytohabitans.</title>
        <authorList>
            <person name="Qin S."/>
            <person name="Xing K."/>
        </authorList>
    </citation>
    <scope>NUCLEOTIDE SEQUENCE [LARGE SCALE GENOMIC DNA]</scope>
    <source>
        <strain evidence="3 4">KLBMP1111</strain>
    </source>
</reference>
<dbReference type="EMBL" id="CP012752">
    <property type="protein sequence ID" value="ALG14869.1"/>
    <property type="molecule type" value="Genomic_DNA"/>
</dbReference>